<comment type="caution">
    <text evidence="1">The sequence shown here is derived from an EMBL/GenBank/DDBJ whole genome shotgun (WGS) entry which is preliminary data.</text>
</comment>
<evidence type="ECO:0000313" key="1">
    <source>
        <dbReference type="EMBL" id="KAK8892442.1"/>
    </source>
</evidence>
<accession>A0ABR2KPU6</accession>
<keyword evidence="2" id="KW-1185">Reference proteome</keyword>
<proteinExistence type="predicted"/>
<dbReference type="EMBL" id="JAPFFF010000004">
    <property type="protein sequence ID" value="KAK8892442.1"/>
    <property type="molecule type" value="Genomic_DNA"/>
</dbReference>
<name>A0ABR2KPU6_9EUKA</name>
<dbReference type="Proteomes" id="UP001470230">
    <property type="component" value="Unassembled WGS sequence"/>
</dbReference>
<evidence type="ECO:0000313" key="2">
    <source>
        <dbReference type="Proteomes" id="UP001470230"/>
    </source>
</evidence>
<sequence>MESHIDDFDDLENAPYHELISKKNELIDNLEFDKAEAISTILKQRKVEDFSQALEETENYVKQKIEELYESYRACCEESKSKAKQNEMKFREDIDISYQDIQIRHIDELVKLEKAYSLTILKEKSRPVAKQMSLVTLAKKNAKQDRFQEARQLTADSEKAFSEEHKIRKQKIDAKFNVIRSQYFEKQRNEIYILRDKLRSSLEKNNQALSYQLENHLKQFKLSCLFLHRRSVEQLVSQFHKIEIKNFLKKTIDQTFYKKMKSVSGLDFNPLSASPKISKNTPQKTATNTKIYSTEIL</sequence>
<reference evidence="1 2" key="1">
    <citation type="submission" date="2024-04" db="EMBL/GenBank/DDBJ databases">
        <title>Tritrichomonas musculus Genome.</title>
        <authorList>
            <person name="Alves-Ferreira E."/>
            <person name="Grigg M."/>
            <person name="Lorenzi H."/>
            <person name="Galac M."/>
        </authorList>
    </citation>
    <scope>NUCLEOTIDE SEQUENCE [LARGE SCALE GENOMIC DNA]</scope>
    <source>
        <strain evidence="1 2">EAF2021</strain>
    </source>
</reference>
<protein>
    <submittedName>
        <fullName evidence="1">Uncharacterized protein</fullName>
    </submittedName>
</protein>
<organism evidence="1 2">
    <name type="scientific">Tritrichomonas musculus</name>
    <dbReference type="NCBI Taxonomy" id="1915356"/>
    <lineage>
        <taxon>Eukaryota</taxon>
        <taxon>Metamonada</taxon>
        <taxon>Parabasalia</taxon>
        <taxon>Tritrichomonadida</taxon>
        <taxon>Tritrichomonadidae</taxon>
        <taxon>Tritrichomonas</taxon>
    </lineage>
</organism>
<gene>
    <name evidence="1" type="ORF">M9Y10_029670</name>
</gene>